<dbReference type="Proteomes" id="UP000015346">
    <property type="component" value="Unassembled WGS sequence"/>
</dbReference>
<reference evidence="2 3" key="1">
    <citation type="journal article" date="2013" name="Stand. Genomic Sci.">
        <title>Genome sequence of the reddish-pigmented Rubellimicrobium thermophilum type strain (DSM 16684(T)), a member of the Roseobacter clade.</title>
        <authorList>
            <person name="Fiebig A."/>
            <person name="Riedel T."/>
            <person name="Gronow S."/>
            <person name="Petersen J."/>
            <person name="Klenk H.P."/>
            <person name="Goker M."/>
        </authorList>
    </citation>
    <scope>NUCLEOTIDE SEQUENCE [LARGE SCALE GENOMIC DNA]</scope>
    <source>
        <strain evidence="2 3">DSM 16684</strain>
    </source>
</reference>
<dbReference type="RefSeq" id="WP_021097843.1">
    <property type="nucleotide sequence ID" value="NZ_KE557321.1"/>
</dbReference>
<evidence type="ECO:0000256" key="1">
    <source>
        <dbReference type="SAM" id="MobiDB-lite"/>
    </source>
</evidence>
<dbReference type="Gene3D" id="3.20.20.150">
    <property type="entry name" value="Divalent-metal-dependent TIM barrel enzymes"/>
    <property type="match status" value="1"/>
</dbReference>
<sequence length="248" mass="26758">MPIIAYQLYCSRNFPPLEDTLAMLAGQGWKAVEGYGALYGDAPALRAALDRHGLSMPSGHFALAQLEEDPRGMIAAARTLGIGKVIVPWIEPDRRGSDPDSWRAFAATVARALEPFRAEGFAVGWHNHDWDLADLGDGSTPTDLMAKAGLGIELDLGWGRPRGAGPGRLAAPPRAPHPRRPCQGSGPCGNDRRGRLGRCRPRHPGVGHDPRRAVRAGHRPLGGRTRQPRRPCPLCAAQPRNPLCLVNP</sequence>
<proteinExistence type="predicted"/>
<protein>
    <submittedName>
        <fullName evidence="2">Xylose isomerase-like TIM barrel</fullName>
    </submittedName>
</protein>
<keyword evidence="2" id="KW-0413">Isomerase</keyword>
<accession>S9S5N5</accession>
<evidence type="ECO:0000313" key="2">
    <source>
        <dbReference type="EMBL" id="EPX85495.1"/>
    </source>
</evidence>
<dbReference type="STRING" id="1123069.ruthe_01755"/>
<dbReference type="SUPFAM" id="SSF51658">
    <property type="entry name" value="Xylose isomerase-like"/>
    <property type="match status" value="1"/>
</dbReference>
<organism evidence="2 3">
    <name type="scientific">Rubellimicrobium thermophilum DSM 16684</name>
    <dbReference type="NCBI Taxonomy" id="1123069"/>
    <lineage>
        <taxon>Bacteria</taxon>
        <taxon>Pseudomonadati</taxon>
        <taxon>Pseudomonadota</taxon>
        <taxon>Alphaproteobacteria</taxon>
        <taxon>Rhodobacterales</taxon>
        <taxon>Roseobacteraceae</taxon>
        <taxon>Rubellimicrobium</taxon>
    </lineage>
</organism>
<comment type="caution">
    <text evidence="2">The sequence shown here is derived from an EMBL/GenBank/DDBJ whole genome shotgun (WGS) entry which is preliminary data.</text>
</comment>
<dbReference type="AlphaFoldDB" id="S9S5N5"/>
<evidence type="ECO:0000313" key="3">
    <source>
        <dbReference type="Proteomes" id="UP000015346"/>
    </source>
</evidence>
<dbReference type="GO" id="GO:0016853">
    <property type="term" value="F:isomerase activity"/>
    <property type="evidence" value="ECO:0007669"/>
    <property type="project" value="UniProtKB-KW"/>
</dbReference>
<dbReference type="EMBL" id="AOLV01000014">
    <property type="protein sequence ID" value="EPX85495.1"/>
    <property type="molecule type" value="Genomic_DNA"/>
</dbReference>
<feature type="region of interest" description="Disordered" evidence="1">
    <location>
        <begin position="163"/>
        <end position="233"/>
    </location>
</feature>
<name>S9S5N5_9RHOB</name>
<dbReference type="HOGENOM" id="CLU_1119509_0_0_5"/>
<keyword evidence="3" id="KW-1185">Reference proteome</keyword>
<feature type="compositionally biased region" description="Basic residues" evidence="1">
    <location>
        <begin position="195"/>
        <end position="205"/>
    </location>
</feature>
<gene>
    <name evidence="2" type="ORF">ruthe_01755</name>
</gene>
<dbReference type="InterPro" id="IPR036237">
    <property type="entry name" value="Xyl_isomerase-like_sf"/>
</dbReference>